<dbReference type="STRING" id="225324.SAMN02745126_05055"/>
<dbReference type="InterPro" id="IPR003409">
    <property type="entry name" value="MORN"/>
</dbReference>
<organism evidence="3 4">
    <name type="scientific">Enhydrobacter aerosaccus</name>
    <dbReference type="NCBI Taxonomy" id="225324"/>
    <lineage>
        <taxon>Bacteria</taxon>
        <taxon>Pseudomonadati</taxon>
        <taxon>Pseudomonadota</taxon>
        <taxon>Alphaproteobacteria</taxon>
        <taxon>Hyphomicrobiales</taxon>
        <taxon>Enhydrobacter</taxon>
    </lineage>
</organism>
<dbReference type="OrthoDB" id="7159040at2"/>
<proteinExistence type="predicted"/>
<gene>
    <name evidence="3" type="ORF">SAMN02745126_05055</name>
</gene>
<protein>
    <submittedName>
        <fullName evidence="3">Uncharacterized conserved protein</fullName>
    </submittedName>
</protein>
<evidence type="ECO:0000256" key="1">
    <source>
        <dbReference type="ARBA" id="ARBA00022737"/>
    </source>
</evidence>
<keyword evidence="2" id="KW-0732">Signal</keyword>
<evidence type="ECO:0000313" key="4">
    <source>
        <dbReference type="Proteomes" id="UP000190092"/>
    </source>
</evidence>
<feature type="signal peptide" evidence="2">
    <location>
        <begin position="1"/>
        <end position="33"/>
    </location>
</feature>
<dbReference type="AlphaFoldDB" id="A0A1T4SRM3"/>
<dbReference type="SMART" id="SM00698">
    <property type="entry name" value="MORN"/>
    <property type="match status" value="2"/>
</dbReference>
<accession>A0A1T4SRM3</accession>
<dbReference type="SUPFAM" id="SSF82185">
    <property type="entry name" value="Histone H3 K4-specific methyltransferase SET7/9 N-terminal domain"/>
    <property type="match status" value="1"/>
</dbReference>
<dbReference type="Proteomes" id="UP000190092">
    <property type="component" value="Unassembled WGS sequence"/>
</dbReference>
<sequence length="211" mass="23279">MRAAMFRLRLEFLPVFFFSAAAAVHFFAPCGQAQDGWLEDERTGCRIWTRNVEPDDSVIWNGDCKGGLAEGRGTYEFRYKGATTWKGEAEFKAGKREGRGLSESADGVKIEGEYQDGVLNGRVIETDGKAGRYVGTYRNGERNGLGRYTYANGDRYDGMFASGLPNGRGTFSGHNDAGGVENYDGVWRNGCYNDGKRQIAVLVTPKDCGFE</sequence>
<dbReference type="PANTHER" id="PTHR23084:SF263">
    <property type="entry name" value="MORN REPEAT-CONTAINING PROTEIN 1"/>
    <property type="match status" value="1"/>
</dbReference>
<keyword evidence="4" id="KW-1185">Reference proteome</keyword>
<dbReference type="EMBL" id="FUWJ01000009">
    <property type="protein sequence ID" value="SKA30940.1"/>
    <property type="molecule type" value="Genomic_DNA"/>
</dbReference>
<dbReference type="Pfam" id="PF02493">
    <property type="entry name" value="MORN"/>
    <property type="match status" value="4"/>
</dbReference>
<dbReference type="Gene3D" id="2.20.110.10">
    <property type="entry name" value="Histone H3 K4-specific methyltransferase SET7/9 N-terminal domain"/>
    <property type="match status" value="1"/>
</dbReference>
<dbReference type="PANTHER" id="PTHR23084">
    <property type="entry name" value="PHOSPHATIDYLINOSITOL-4-PHOSPHATE 5-KINASE RELATED"/>
    <property type="match status" value="1"/>
</dbReference>
<name>A0A1T4SRM3_9HYPH</name>
<evidence type="ECO:0000256" key="2">
    <source>
        <dbReference type="SAM" id="SignalP"/>
    </source>
</evidence>
<evidence type="ECO:0000313" key="3">
    <source>
        <dbReference type="EMBL" id="SKA30940.1"/>
    </source>
</evidence>
<reference evidence="4" key="1">
    <citation type="submission" date="2017-02" db="EMBL/GenBank/DDBJ databases">
        <authorList>
            <person name="Varghese N."/>
            <person name="Submissions S."/>
        </authorList>
    </citation>
    <scope>NUCLEOTIDE SEQUENCE [LARGE SCALE GENOMIC DNA]</scope>
    <source>
        <strain evidence="4">ATCC 27094</strain>
    </source>
</reference>
<feature type="chain" id="PRO_5012526997" evidence="2">
    <location>
        <begin position="34"/>
        <end position="211"/>
    </location>
</feature>
<keyword evidence="1" id="KW-0677">Repeat</keyword>